<organism evidence="2 3">
    <name type="scientific">Phormidesmis priestleyi Ana</name>
    <dbReference type="NCBI Taxonomy" id="1666911"/>
    <lineage>
        <taxon>Bacteria</taxon>
        <taxon>Bacillati</taxon>
        <taxon>Cyanobacteriota</taxon>
        <taxon>Cyanophyceae</taxon>
        <taxon>Leptolyngbyales</taxon>
        <taxon>Leptolyngbyaceae</taxon>
        <taxon>Phormidesmis</taxon>
    </lineage>
</organism>
<dbReference type="AlphaFoldDB" id="A0A0P8A090"/>
<evidence type="ECO:0000313" key="3">
    <source>
        <dbReference type="Proteomes" id="UP000050465"/>
    </source>
</evidence>
<dbReference type="InterPro" id="IPR014923">
    <property type="entry name" value="DUF1802"/>
</dbReference>
<dbReference type="STRING" id="1666911.HLUCCA11_07105"/>
<dbReference type="GO" id="GO:0004519">
    <property type="term" value="F:endonuclease activity"/>
    <property type="evidence" value="ECO:0007669"/>
    <property type="project" value="UniProtKB-KW"/>
</dbReference>
<dbReference type="GO" id="GO:0003677">
    <property type="term" value="F:DNA binding"/>
    <property type="evidence" value="ECO:0007669"/>
    <property type="project" value="InterPro"/>
</dbReference>
<accession>A0A0P8A090</accession>
<sequence length="489" mass="54436">MTLLNVSLCLPALDVFALRQKHSIVAVTQRFIVPGKSFALLPCPDFPDAAQQNQQYQADFLAQVPTDTDSRLVTHWASCVLCQQLTESEAISAIAPRTIWTQQALLQPLSQQKQKRSATLQHNTQSNSIFLAFLQVCTLPEPIKIETAPTREQLYKFLPLPHYIEVMGQNLVLSPEDFTQAKERFLSATTDSPLAEKREEEETTTIKKQLPIASASLTTEEILDAADWAYKIAEYGNSSDGHTFEKLVRKGLIELGFRNSSEQLAASLNPTATGGAGGLDFYADQPYKIVGECKASKTQKINSDAATQLVRLGLQNLQHDEYANCIKVVVAAGQLTAAADQIAQGHRINIIRPEVMQRLVTSKLTLEDDFDLLQLKSALAAEPFGEAANPKISQYIDCCLSEWQERKEYRQLVEQTIHTVTELAAQPIASPAQDFSIVELRAHHNAKYQPMVNNAKMAQVLEDLYFQGKLINRRTHADGTVGYYLKPDH</sequence>
<proteinExistence type="predicted"/>
<dbReference type="Proteomes" id="UP000050465">
    <property type="component" value="Unassembled WGS sequence"/>
</dbReference>
<evidence type="ECO:0000313" key="2">
    <source>
        <dbReference type="EMBL" id="KPQ36295.1"/>
    </source>
</evidence>
<dbReference type="EMBL" id="LJZR01000007">
    <property type="protein sequence ID" value="KPQ36295.1"/>
    <property type="molecule type" value="Genomic_DNA"/>
</dbReference>
<name>A0A0P8A090_9CYAN</name>
<evidence type="ECO:0000259" key="1">
    <source>
        <dbReference type="Pfam" id="PF04471"/>
    </source>
</evidence>
<keyword evidence="2" id="KW-0540">Nuclease</keyword>
<dbReference type="InterPro" id="IPR007560">
    <property type="entry name" value="Restrct_endonuc_IV_Mrr"/>
</dbReference>
<feature type="domain" description="Restriction endonuclease type IV Mrr" evidence="1">
    <location>
        <begin position="239"/>
        <end position="353"/>
    </location>
</feature>
<comment type="caution">
    <text evidence="2">The sequence shown here is derived from an EMBL/GenBank/DDBJ whole genome shotgun (WGS) entry which is preliminary data.</text>
</comment>
<keyword evidence="2" id="KW-0255">Endonuclease</keyword>
<dbReference type="GO" id="GO:0009307">
    <property type="term" value="P:DNA restriction-modification system"/>
    <property type="evidence" value="ECO:0007669"/>
    <property type="project" value="InterPro"/>
</dbReference>
<gene>
    <name evidence="2" type="ORF">HLUCCA11_07105</name>
</gene>
<keyword evidence="2" id="KW-0378">Hydrolase</keyword>
<dbReference type="Pfam" id="PF08819">
    <property type="entry name" value="DUF1802"/>
    <property type="match status" value="1"/>
</dbReference>
<dbReference type="Pfam" id="PF04471">
    <property type="entry name" value="Mrr_cat"/>
    <property type="match status" value="1"/>
</dbReference>
<reference evidence="2 3" key="1">
    <citation type="submission" date="2015-09" db="EMBL/GenBank/DDBJ databases">
        <title>Identification and resolution of microdiversity through metagenomic sequencing of parallel consortia.</title>
        <authorList>
            <person name="Nelson W.C."/>
            <person name="Romine M.F."/>
            <person name="Lindemann S.R."/>
        </authorList>
    </citation>
    <scope>NUCLEOTIDE SEQUENCE [LARGE SCALE GENOMIC DNA]</scope>
    <source>
        <strain evidence="2">Ana</strain>
    </source>
</reference>
<protein>
    <submittedName>
        <fullName evidence="2">Restriction endonuclease</fullName>
    </submittedName>
</protein>